<feature type="region of interest" description="Disordered" evidence="1">
    <location>
        <begin position="1"/>
        <end position="37"/>
    </location>
</feature>
<dbReference type="EMBL" id="CAWUHC010000109">
    <property type="protein sequence ID" value="CAK7232877.1"/>
    <property type="molecule type" value="Genomic_DNA"/>
</dbReference>
<dbReference type="Proteomes" id="UP001642406">
    <property type="component" value="Unassembled WGS sequence"/>
</dbReference>
<name>A0ABP0CMT5_9PEZI</name>
<organism evidence="2 3">
    <name type="scientific">Sporothrix bragantina</name>
    <dbReference type="NCBI Taxonomy" id="671064"/>
    <lineage>
        <taxon>Eukaryota</taxon>
        <taxon>Fungi</taxon>
        <taxon>Dikarya</taxon>
        <taxon>Ascomycota</taxon>
        <taxon>Pezizomycotina</taxon>
        <taxon>Sordariomycetes</taxon>
        <taxon>Sordariomycetidae</taxon>
        <taxon>Ophiostomatales</taxon>
        <taxon>Ophiostomataceae</taxon>
        <taxon>Sporothrix</taxon>
    </lineage>
</organism>
<evidence type="ECO:0000256" key="1">
    <source>
        <dbReference type="SAM" id="MobiDB-lite"/>
    </source>
</evidence>
<gene>
    <name evidence="2" type="ORF">SBRCBS47491_008418</name>
</gene>
<proteinExistence type="predicted"/>
<keyword evidence="3" id="KW-1185">Reference proteome</keyword>
<feature type="compositionally biased region" description="Pro residues" evidence="1">
    <location>
        <begin position="224"/>
        <end position="239"/>
    </location>
</feature>
<accession>A0ABP0CMT5</accession>
<feature type="compositionally biased region" description="Pro residues" evidence="1">
    <location>
        <begin position="204"/>
        <end position="213"/>
    </location>
</feature>
<feature type="region of interest" description="Disordered" evidence="1">
    <location>
        <begin position="201"/>
        <end position="260"/>
    </location>
</feature>
<reference evidence="2 3" key="1">
    <citation type="submission" date="2024-01" db="EMBL/GenBank/DDBJ databases">
        <authorList>
            <person name="Allen C."/>
            <person name="Tagirdzhanova G."/>
        </authorList>
    </citation>
    <scope>NUCLEOTIDE SEQUENCE [LARGE SCALE GENOMIC DNA]</scope>
</reference>
<evidence type="ECO:0000313" key="2">
    <source>
        <dbReference type="EMBL" id="CAK7232877.1"/>
    </source>
</evidence>
<sequence length="260" mass="26582">MPKSHYSSDSASSQSSRSSHSSGSSSHSSRSSHYSSHEEIRSTRVALPHNRKALACIVWFAGGNPGLVKHIRRDDVVHPRNTKPRYHFVKVNATDLDYEEVDDYSSARRVRTRASSMPRGGGGGQRPPSGPGRRSDSAADYGGLPSWMGQQQAGLGGPGGPGGPVAPGVFPGHGVRMGPGGVPAGVRMANGMPVPMPSAQRFPPGAPGAPGPGGPGFHGRMPGQVPPGMRPGGPMPRGPGGPGGPSGPGRPGVNPIIVDG</sequence>
<comment type="caution">
    <text evidence="2">The sequence shown here is derived from an EMBL/GenBank/DDBJ whole genome shotgun (WGS) entry which is preliminary data.</text>
</comment>
<feature type="compositionally biased region" description="Low complexity" evidence="1">
    <location>
        <begin position="1"/>
        <end position="34"/>
    </location>
</feature>
<protein>
    <submittedName>
        <fullName evidence="2">Uncharacterized protein</fullName>
    </submittedName>
</protein>
<feature type="compositionally biased region" description="Gly residues" evidence="1">
    <location>
        <begin position="154"/>
        <end position="165"/>
    </location>
</feature>
<feature type="region of interest" description="Disordered" evidence="1">
    <location>
        <begin position="101"/>
        <end position="176"/>
    </location>
</feature>
<feature type="compositionally biased region" description="Gly residues" evidence="1">
    <location>
        <begin position="240"/>
        <end position="250"/>
    </location>
</feature>
<evidence type="ECO:0000313" key="3">
    <source>
        <dbReference type="Proteomes" id="UP001642406"/>
    </source>
</evidence>